<evidence type="ECO:0000259" key="1">
    <source>
        <dbReference type="Pfam" id="PF12242"/>
    </source>
</evidence>
<dbReference type="InterPro" id="IPR050048">
    <property type="entry name" value="FabV-like_NADH_b"/>
</dbReference>
<dbReference type="GO" id="GO:0051287">
    <property type="term" value="F:NAD binding"/>
    <property type="evidence" value="ECO:0007669"/>
    <property type="project" value="TreeGrafter"/>
</dbReference>
<sequence>MIIQPRIKGFLCTTAHPQGCAQDVENQISRVRAGGLIKAGPRRVLVIGSSGGY</sequence>
<accession>A0A382YSF8</accession>
<dbReference type="GO" id="GO:0050343">
    <property type="term" value="F:trans-2-enoyl-CoA reductase (NADH) activity"/>
    <property type="evidence" value="ECO:0007669"/>
    <property type="project" value="TreeGrafter"/>
</dbReference>
<dbReference type="GO" id="GO:0006633">
    <property type="term" value="P:fatty acid biosynthetic process"/>
    <property type="evidence" value="ECO:0007669"/>
    <property type="project" value="TreeGrafter"/>
</dbReference>
<gene>
    <name evidence="2" type="ORF">METZ01_LOCUS439070</name>
</gene>
<dbReference type="AlphaFoldDB" id="A0A382YSF8"/>
<feature type="non-terminal residue" evidence="2">
    <location>
        <position position="53"/>
    </location>
</feature>
<dbReference type="Pfam" id="PF12242">
    <property type="entry name" value="Eno-Rase_NADH_b"/>
    <property type="match status" value="1"/>
</dbReference>
<dbReference type="PANTHER" id="PTHR37480">
    <property type="entry name" value="ENOYL-[ACYL-CARRIER-PROTEIN] REDUCTASE [NADH]"/>
    <property type="match status" value="1"/>
</dbReference>
<feature type="domain" description="Trans-2-enoyl-CoA reductase-like NAD(P)H binding" evidence="1">
    <location>
        <begin position="2"/>
        <end position="53"/>
    </location>
</feature>
<dbReference type="InterPro" id="IPR010758">
    <property type="entry name" value="Trans-2-enoyl-CoA_reductase"/>
</dbReference>
<dbReference type="GO" id="GO:0004318">
    <property type="term" value="F:enoyl-[acyl-carrier-protein] reductase (NADH) activity"/>
    <property type="evidence" value="ECO:0007669"/>
    <property type="project" value="TreeGrafter"/>
</dbReference>
<name>A0A382YSF8_9ZZZZ</name>
<reference evidence="2" key="1">
    <citation type="submission" date="2018-05" db="EMBL/GenBank/DDBJ databases">
        <authorList>
            <person name="Lanie J.A."/>
            <person name="Ng W.-L."/>
            <person name="Kazmierczak K.M."/>
            <person name="Andrzejewski T.M."/>
            <person name="Davidsen T.M."/>
            <person name="Wayne K.J."/>
            <person name="Tettelin H."/>
            <person name="Glass J.I."/>
            <person name="Rusch D."/>
            <person name="Podicherti R."/>
            <person name="Tsui H.-C.T."/>
            <person name="Winkler M.E."/>
        </authorList>
    </citation>
    <scope>NUCLEOTIDE SEQUENCE</scope>
</reference>
<evidence type="ECO:0000313" key="2">
    <source>
        <dbReference type="EMBL" id="SVD86216.1"/>
    </source>
</evidence>
<dbReference type="EMBL" id="UINC01178193">
    <property type="protein sequence ID" value="SVD86216.1"/>
    <property type="molecule type" value="Genomic_DNA"/>
</dbReference>
<dbReference type="PANTHER" id="PTHR37480:SF1">
    <property type="entry name" value="ENOYL-[ACYL-CARRIER-PROTEIN] REDUCTASE [NADH]"/>
    <property type="match status" value="1"/>
</dbReference>
<proteinExistence type="predicted"/>
<dbReference type="Gene3D" id="3.40.50.720">
    <property type="entry name" value="NAD(P)-binding Rossmann-like Domain"/>
    <property type="match status" value="1"/>
</dbReference>
<organism evidence="2">
    <name type="scientific">marine metagenome</name>
    <dbReference type="NCBI Taxonomy" id="408172"/>
    <lineage>
        <taxon>unclassified sequences</taxon>
        <taxon>metagenomes</taxon>
        <taxon>ecological metagenomes</taxon>
    </lineage>
</organism>
<protein>
    <recommendedName>
        <fullName evidence="1">Trans-2-enoyl-CoA reductase-like NAD(P)H binding domain-containing protein</fullName>
    </recommendedName>
</protein>